<reference evidence="7" key="1">
    <citation type="submission" date="2023-07" db="EMBL/GenBank/DDBJ databases">
        <title>Ureibacillus sp. isolated from freshwater well.</title>
        <authorList>
            <person name="Kirdat K."/>
            <person name="Bhatt A."/>
            <person name="Teware R."/>
            <person name="Bhavsar Y."/>
            <person name="Yadav A."/>
        </authorList>
    </citation>
    <scope>NUCLEOTIDE SEQUENCE</scope>
    <source>
        <strain evidence="7">BA0131</strain>
    </source>
</reference>
<evidence type="ECO:0000256" key="1">
    <source>
        <dbReference type="ARBA" id="ARBA00004141"/>
    </source>
</evidence>
<keyword evidence="2 5" id="KW-0812">Transmembrane</keyword>
<organism evidence="7 8">
    <name type="scientific">Ureibacillus aquaedulcis</name>
    <dbReference type="NCBI Taxonomy" id="3058421"/>
    <lineage>
        <taxon>Bacteria</taxon>
        <taxon>Bacillati</taxon>
        <taxon>Bacillota</taxon>
        <taxon>Bacilli</taxon>
        <taxon>Bacillales</taxon>
        <taxon>Caryophanaceae</taxon>
        <taxon>Ureibacillus</taxon>
    </lineage>
</organism>
<keyword evidence="3 5" id="KW-1133">Transmembrane helix</keyword>
<feature type="transmembrane region" description="Helical" evidence="5">
    <location>
        <begin position="90"/>
        <end position="114"/>
    </location>
</feature>
<feature type="transmembrane region" description="Helical" evidence="5">
    <location>
        <begin position="205"/>
        <end position="227"/>
    </location>
</feature>
<keyword evidence="8" id="KW-1185">Reference proteome</keyword>
<dbReference type="InterPro" id="IPR013525">
    <property type="entry name" value="ABC2_TM"/>
</dbReference>
<comment type="caution">
    <text evidence="7">The sequence shown here is derived from an EMBL/GenBank/DDBJ whole genome shotgun (WGS) entry which is preliminary data.</text>
</comment>
<keyword evidence="4 5" id="KW-0472">Membrane</keyword>
<dbReference type="Pfam" id="PF12698">
    <property type="entry name" value="ABC2_membrane_3"/>
    <property type="match status" value="1"/>
</dbReference>
<feature type="transmembrane region" description="Helical" evidence="5">
    <location>
        <begin position="48"/>
        <end position="69"/>
    </location>
</feature>
<dbReference type="Proteomes" id="UP001172743">
    <property type="component" value="Unassembled WGS sequence"/>
</dbReference>
<feature type="transmembrane region" description="Helical" evidence="5">
    <location>
        <begin position="21"/>
        <end position="42"/>
    </location>
</feature>
<accession>A0ABT8GUU8</accession>
<evidence type="ECO:0000313" key="7">
    <source>
        <dbReference type="EMBL" id="MDN4495186.1"/>
    </source>
</evidence>
<sequence>MNLTRIHAIFMKDYKEFSRNYAVSTMVLLPLIMALIYNQTGIESMQGYFLPVNPAFVAVTSFVQCCLIAEEKERNTLRSLMLSPATLFDILLGKSLLVFTISAITIILSVYLVGYNPANWLILGMALFLSAVFYIGLGTLCALFTKTILEASVAILPIMLIFSFGPFALQLSGKYPILQIAEWLPSAQIILLAESIEQAYTATDIMVPIITILVWSIITWFFTIVLYKKTMVD</sequence>
<gene>
    <name evidence="7" type="ORF">QYB95_16650</name>
</gene>
<comment type="subcellular location">
    <subcellularLocation>
        <location evidence="1">Membrane</location>
        <topology evidence="1">Multi-pass membrane protein</topology>
    </subcellularLocation>
</comment>
<evidence type="ECO:0000313" key="8">
    <source>
        <dbReference type="Proteomes" id="UP001172743"/>
    </source>
</evidence>
<evidence type="ECO:0000256" key="2">
    <source>
        <dbReference type="ARBA" id="ARBA00022692"/>
    </source>
</evidence>
<evidence type="ECO:0000256" key="3">
    <source>
        <dbReference type="ARBA" id="ARBA00022989"/>
    </source>
</evidence>
<feature type="transmembrane region" description="Helical" evidence="5">
    <location>
        <begin position="120"/>
        <end position="144"/>
    </location>
</feature>
<protein>
    <submittedName>
        <fullName evidence="7">ABC transporter permease</fullName>
    </submittedName>
</protein>
<evidence type="ECO:0000259" key="6">
    <source>
        <dbReference type="Pfam" id="PF12698"/>
    </source>
</evidence>
<evidence type="ECO:0000256" key="5">
    <source>
        <dbReference type="SAM" id="Phobius"/>
    </source>
</evidence>
<name>A0ABT8GUU8_9BACL</name>
<proteinExistence type="predicted"/>
<feature type="domain" description="ABC-2 type transporter transmembrane" evidence="6">
    <location>
        <begin position="37"/>
        <end position="220"/>
    </location>
</feature>
<dbReference type="EMBL" id="JAUHTQ010000017">
    <property type="protein sequence ID" value="MDN4495186.1"/>
    <property type="molecule type" value="Genomic_DNA"/>
</dbReference>
<dbReference type="RefSeq" id="WP_301139504.1">
    <property type="nucleotide sequence ID" value="NZ_JAUHTQ010000017.1"/>
</dbReference>
<feature type="transmembrane region" description="Helical" evidence="5">
    <location>
        <begin position="151"/>
        <end position="169"/>
    </location>
</feature>
<evidence type="ECO:0000256" key="4">
    <source>
        <dbReference type="ARBA" id="ARBA00023136"/>
    </source>
</evidence>